<organism evidence="1 2">
    <name type="scientific">Batillaria attramentaria</name>
    <dbReference type="NCBI Taxonomy" id="370345"/>
    <lineage>
        <taxon>Eukaryota</taxon>
        <taxon>Metazoa</taxon>
        <taxon>Spiralia</taxon>
        <taxon>Lophotrochozoa</taxon>
        <taxon>Mollusca</taxon>
        <taxon>Gastropoda</taxon>
        <taxon>Caenogastropoda</taxon>
        <taxon>Sorbeoconcha</taxon>
        <taxon>Cerithioidea</taxon>
        <taxon>Batillariidae</taxon>
        <taxon>Batillaria</taxon>
    </lineage>
</organism>
<reference evidence="1 2" key="1">
    <citation type="journal article" date="2023" name="Sci. Data">
        <title>Genome assembly of the Korean intertidal mud-creeper Batillaria attramentaria.</title>
        <authorList>
            <person name="Patra A.K."/>
            <person name="Ho P.T."/>
            <person name="Jun S."/>
            <person name="Lee S.J."/>
            <person name="Kim Y."/>
            <person name="Won Y.J."/>
        </authorList>
    </citation>
    <scope>NUCLEOTIDE SEQUENCE [LARGE SCALE GENOMIC DNA]</scope>
    <source>
        <strain evidence="1">Wonlab-2016</strain>
    </source>
</reference>
<proteinExistence type="predicted"/>
<gene>
    <name evidence="1" type="ORF">BaRGS_00037376</name>
</gene>
<comment type="caution">
    <text evidence="1">The sequence shown here is derived from an EMBL/GenBank/DDBJ whole genome shotgun (WGS) entry which is preliminary data.</text>
</comment>
<sequence length="115" mass="13025">MSAYKSHVLLFHGHSHVLPRAFPDQTTRCFPLNLNQYIHSVSPGKVAMRCADCIPRWRKGIAARRAKCRGWQGGVKRVACPDAAATRHWSTPPRETTLATSCRSWKQTFEAISHR</sequence>
<keyword evidence="2" id="KW-1185">Reference proteome</keyword>
<dbReference type="Proteomes" id="UP001519460">
    <property type="component" value="Unassembled WGS sequence"/>
</dbReference>
<evidence type="ECO:0000313" key="2">
    <source>
        <dbReference type="Proteomes" id="UP001519460"/>
    </source>
</evidence>
<protein>
    <submittedName>
        <fullName evidence="1">Uncharacterized protein</fullName>
    </submittedName>
</protein>
<dbReference type="AlphaFoldDB" id="A0ABD0J8X7"/>
<evidence type="ECO:0000313" key="1">
    <source>
        <dbReference type="EMBL" id="KAK7466526.1"/>
    </source>
</evidence>
<dbReference type="EMBL" id="JACVVK020000557">
    <property type="protein sequence ID" value="KAK7466526.1"/>
    <property type="molecule type" value="Genomic_DNA"/>
</dbReference>
<accession>A0ABD0J8X7</accession>
<name>A0ABD0J8X7_9CAEN</name>